<sequence length="299" mass="33600">MELRVLKYFLTVAREGNITNAANFLHVTQPTISRQLQSLEDELNAQLFERHQQTITLTNAGMLLRKRAEEILSIVDKTEEDFTSMGDLVGGTVTIGGGESSSIKRLTELIAELQAEYPLIHYDLYSGHANNVAERLDKGLLDFGIFMDPVDLSKYNYADMRVADTWGVVMRKDCELAKKTAIKKEDLVDLPLILSSQVTQQTKNGDTYDEWFGKRFADLNVVATFNLVYTAAQFVAQGIGYMITFDKLVDVSSESPLCFRPLEPLAKSKLYIAWKKYPVFSPAAEVLFKKIQATFASKA</sequence>
<dbReference type="InterPro" id="IPR000847">
    <property type="entry name" value="LysR_HTH_N"/>
</dbReference>
<dbReference type="PRINTS" id="PR00039">
    <property type="entry name" value="HTHLYSR"/>
</dbReference>
<dbReference type="EMBL" id="AZGK01000004">
    <property type="protein sequence ID" value="KRM46859.1"/>
    <property type="molecule type" value="Genomic_DNA"/>
</dbReference>
<name>A0A0R1Z4H7_9LACO</name>
<dbReference type="Proteomes" id="UP000051957">
    <property type="component" value="Unassembled WGS sequence"/>
</dbReference>
<gene>
    <name evidence="6" type="ORF">FC51_GL001772</name>
</gene>
<dbReference type="InterPro" id="IPR036390">
    <property type="entry name" value="WH_DNA-bd_sf"/>
</dbReference>
<evidence type="ECO:0000313" key="7">
    <source>
        <dbReference type="Proteomes" id="UP000051957"/>
    </source>
</evidence>
<dbReference type="InterPro" id="IPR036388">
    <property type="entry name" value="WH-like_DNA-bd_sf"/>
</dbReference>
<dbReference type="GO" id="GO:0003700">
    <property type="term" value="F:DNA-binding transcription factor activity"/>
    <property type="evidence" value="ECO:0007669"/>
    <property type="project" value="InterPro"/>
</dbReference>
<dbReference type="FunFam" id="1.10.10.10:FF:000001">
    <property type="entry name" value="LysR family transcriptional regulator"/>
    <property type="match status" value="1"/>
</dbReference>
<dbReference type="Gene3D" id="1.10.10.10">
    <property type="entry name" value="Winged helix-like DNA-binding domain superfamily/Winged helix DNA-binding domain"/>
    <property type="match status" value="1"/>
</dbReference>
<feature type="domain" description="HTH lysR-type" evidence="5">
    <location>
        <begin position="1"/>
        <end position="58"/>
    </location>
</feature>
<dbReference type="PANTHER" id="PTHR30419:SF8">
    <property type="entry name" value="NITROGEN ASSIMILATION TRANSCRIPTIONAL ACTIVATOR-RELATED"/>
    <property type="match status" value="1"/>
</dbReference>
<dbReference type="AlphaFoldDB" id="A0A0R1Z4H7"/>
<dbReference type="CDD" id="cd05466">
    <property type="entry name" value="PBP2_LTTR_substrate"/>
    <property type="match status" value="1"/>
</dbReference>
<keyword evidence="2" id="KW-0805">Transcription regulation</keyword>
<dbReference type="InterPro" id="IPR005119">
    <property type="entry name" value="LysR_subst-bd"/>
</dbReference>
<dbReference type="PANTHER" id="PTHR30419">
    <property type="entry name" value="HTH-TYPE TRANSCRIPTIONAL REGULATOR YBHD"/>
    <property type="match status" value="1"/>
</dbReference>
<comment type="similarity">
    <text evidence="1">Belongs to the LysR transcriptional regulatory family.</text>
</comment>
<keyword evidence="4" id="KW-0804">Transcription</keyword>
<dbReference type="GeneID" id="69802371"/>
<dbReference type="Gene3D" id="3.40.190.290">
    <property type="match status" value="1"/>
</dbReference>
<dbReference type="Pfam" id="PF00126">
    <property type="entry name" value="HTH_1"/>
    <property type="match status" value="1"/>
</dbReference>
<reference evidence="6 7" key="1">
    <citation type="journal article" date="2015" name="Genome Announc.">
        <title>Expanding the biotechnology potential of lactobacilli through comparative genomics of 213 strains and associated genera.</title>
        <authorList>
            <person name="Sun Z."/>
            <person name="Harris H.M."/>
            <person name="McCann A."/>
            <person name="Guo C."/>
            <person name="Argimon S."/>
            <person name="Zhang W."/>
            <person name="Yang X."/>
            <person name="Jeffery I.B."/>
            <person name="Cooney J.C."/>
            <person name="Kagawa T.F."/>
            <person name="Liu W."/>
            <person name="Song Y."/>
            <person name="Salvetti E."/>
            <person name="Wrobel A."/>
            <person name="Rasinkangas P."/>
            <person name="Parkhill J."/>
            <person name="Rea M.C."/>
            <person name="O'Sullivan O."/>
            <person name="Ritari J."/>
            <person name="Douillard F.P."/>
            <person name="Paul Ross R."/>
            <person name="Yang R."/>
            <person name="Briner A.E."/>
            <person name="Felis G.E."/>
            <person name="de Vos W.M."/>
            <person name="Barrangou R."/>
            <person name="Klaenhammer T.R."/>
            <person name="Caufield P.W."/>
            <person name="Cui Y."/>
            <person name="Zhang H."/>
            <person name="O'Toole P.W."/>
        </authorList>
    </citation>
    <scope>NUCLEOTIDE SEQUENCE [LARGE SCALE GENOMIC DNA]</scope>
    <source>
        <strain evidence="6 7">DSM 5707</strain>
    </source>
</reference>
<dbReference type="Pfam" id="PF03466">
    <property type="entry name" value="LysR_substrate"/>
    <property type="match status" value="1"/>
</dbReference>
<dbReference type="GO" id="GO:0003677">
    <property type="term" value="F:DNA binding"/>
    <property type="evidence" value="ECO:0007669"/>
    <property type="project" value="UniProtKB-KW"/>
</dbReference>
<dbReference type="GO" id="GO:0005829">
    <property type="term" value="C:cytosol"/>
    <property type="evidence" value="ECO:0007669"/>
    <property type="project" value="TreeGrafter"/>
</dbReference>
<dbReference type="PROSITE" id="PS50931">
    <property type="entry name" value="HTH_LYSR"/>
    <property type="match status" value="1"/>
</dbReference>
<evidence type="ECO:0000256" key="4">
    <source>
        <dbReference type="ARBA" id="ARBA00023163"/>
    </source>
</evidence>
<dbReference type="PATRIC" id="fig|1423784.4.peg.1806"/>
<protein>
    <recommendedName>
        <fullName evidence="5">HTH lysR-type domain-containing protein</fullName>
    </recommendedName>
</protein>
<dbReference type="RefSeq" id="WP_057910051.1">
    <property type="nucleotide sequence ID" value="NZ_AZGK01000004.1"/>
</dbReference>
<keyword evidence="3" id="KW-0238">DNA-binding</keyword>
<evidence type="ECO:0000256" key="2">
    <source>
        <dbReference type="ARBA" id="ARBA00023015"/>
    </source>
</evidence>
<evidence type="ECO:0000256" key="1">
    <source>
        <dbReference type="ARBA" id="ARBA00009437"/>
    </source>
</evidence>
<dbReference type="InterPro" id="IPR050950">
    <property type="entry name" value="HTH-type_LysR_regulators"/>
</dbReference>
<proteinExistence type="inferred from homology"/>
<organism evidence="6 7">
    <name type="scientific">Lentilactobacillus parabuchneri DSM 5707 = NBRC 107865</name>
    <dbReference type="NCBI Taxonomy" id="1423784"/>
    <lineage>
        <taxon>Bacteria</taxon>
        <taxon>Bacillati</taxon>
        <taxon>Bacillota</taxon>
        <taxon>Bacilli</taxon>
        <taxon>Lactobacillales</taxon>
        <taxon>Lactobacillaceae</taxon>
        <taxon>Lentilactobacillus</taxon>
    </lineage>
</organism>
<evidence type="ECO:0000313" key="6">
    <source>
        <dbReference type="EMBL" id="KRM46859.1"/>
    </source>
</evidence>
<evidence type="ECO:0000259" key="5">
    <source>
        <dbReference type="PROSITE" id="PS50931"/>
    </source>
</evidence>
<dbReference type="SUPFAM" id="SSF53850">
    <property type="entry name" value="Periplasmic binding protein-like II"/>
    <property type="match status" value="1"/>
</dbReference>
<dbReference type="SUPFAM" id="SSF46785">
    <property type="entry name" value="Winged helix' DNA-binding domain"/>
    <property type="match status" value="1"/>
</dbReference>
<accession>A0A0R1Z4H7</accession>
<evidence type="ECO:0000256" key="3">
    <source>
        <dbReference type="ARBA" id="ARBA00023125"/>
    </source>
</evidence>
<comment type="caution">
    <text evidence="6">The sequence shown here is derived from an EMBL/GenBank/DDBJ whole genome shotgun (WGS) entry which is preliminary data.</text>
</comment>